<evidence type="ECO:0000313" key="3">
    <source>
        <dbReference type="Proteomes" id="UP000683925"/>
    </source>
</evidence>
<comment type="caution">
    <text evidence="2">The sequence shown here is derived from an EMBL/GenBank/DDBJ whole genome shotgun (WGS) entry which is preliminary data.</text>
</comment>
<dbReference type="PANTHER" id="PTHR16469">
    <property type="entry name" value="UBIQUITIN-ASSOCIATED AND SH3 DOMAIN-CONTAINING BA-RELATED"/>
    <property type="match status" value="1"/>
</dbReference>
<keyword evidence="3" id="KW-1185">Reference proteome</keyword>
<dbReference type="EMBL" id="CAJJDP010000004">
    <property type="protein sequence ID" value="CAD8134651.1"/>
    <property type="molecule type" value="Genomic_DNA"/>
</dbReference>
<dbReference type="FunFam" id="3.40.50.1240:FF:000105">
    <property type="entry name" value="Uncharacterized protein"/>
    <property type="match status" value="1"/>
</dbReference>
<evidence type="ECO:0008006" key="4">
    <source>
        <dbReference type="Google" id="ProtNLM"/>
    </source>
</evidence>
<dbReference type="Proteomes" id="UP000683925">
    <property type="component" value="Unassembled WGS sequence"/>
</dbReference>
<reference evidence="2" key="1">
    <citation type="submission" date="2021-01" db="EMBL/GenBank/DDBJ databases">
        <authorList>
            <consortium name="Genoscope - CEA"/>
            <person name="William W."/>
        </authorList>
    </citation>
    <scope>NUCLEOTIDE SEQUENCE</scope>
</reference>
<dbReference type="Pfam" id="PF00300">
    <property type="entry name" value="His_Phos_1"/>
    <property type="match status" value="1"/>
</dbReference>
<dbReference type="OrthoDB" id="283128at2759"/>
<dbReference type="InterPro" id="IPR013078">
    <property type="entry name" value="His_Pase_superF_clade-1"/>
</dbReference>
<proteinExistence type="predicted"/>
<gene>
    <name evidence="2" type="ORF">POCTA_138.1.T0050539</name>
</gene>
<evidence type="ECO:0000256" key="1">
    <source>
        <dbReference type="PIRSR" id="PIRSR613078-2"/>
    </source>
</evidence>
<name>A0A8S1S0B1_PAROT</name>
<dbReference type="AlphaFoldDB" id="A0A8S1S0B1"/>
<protein>
    <recommendedName>
        <fullName evidence="4">Phosphoglycerate mutase</fullName>
    </recommendedName>
</protein>
<accession>A0A8S1S0B1</accession>
<organism evidence="2 3">
    <name type="scientific">Paramecium octaurelia</name>
    <dbReference type="NCBI Taxonomy" id="43137"/>
    <lineage>
        <taxon>Eukaryota</taxon>
        <taxon>Sar</taxon>
        <taxon>Alveolata</taxon>
        <taxon>Ciliophora</taxon>
        <taxon>Intramacronucleata</taxon>
        <taxon>Oligohymenophorea</taxon>
        <taxon>Peniculida</taxon>
        <taxon>Parameciidae</taxon>
        <taxon>Paramecium</taxon>
    </lineage>
</organism>
<dbReference type="OMA" id="SINTEIC"/>
<evidence type="ECO:0000313" key="2">
    <source>
        <dbReference type="EMBL" id="CAD8134651.1"/>
    </source>
</evidence>
<sequence>MIVLVRHGERADSCPKEWKKVINTDDPHLTPNGCEQAKKAGKLILEEIKDYKEINIQSSPFLRCIMTAKNIAGQIEKEELSINTEICETLYQCFFESNPLPRLMINKNPTHPYFSGIRLIDQQLKQNSIYPEELEDVNNRILNYVQNLLENIEDDQCIILVTHQRPLKSILEFFNQSTDDVDYCKVLSIKKEESTELQDCKLTVY</sequence>
<dbReference type="InterPro" id="IPR051710">
    <property type="entry name" value="Phosphatase_SH3-domain"/>
</dbReference>
<dbReference type="CDD" id="cd07040">
    <property type="entry name" value="HP"/>
    <property type="match status" value="1"/>
</dbReference>
<dbReference type="PANTHER" id="PTHR16469:SF27">
    <property type="entry name" value="UBIQUITIN-ASSOCIATED AND SH3 DOMAIN-CONTAINING BA-RELATED"/>
    <property type="match status" value="1"/>
</dbReference>
<dbReference type="SMART" id="SM00855">
    <property type="entry name" value="PGAM"/>
    <property type="match status" value="1"/>
</dbReference>
<feature type="binding site" evidence="1">
    <location>
        <position position="63"/>
    </location>
    <ligand>
        <name>substrate</name>
    </ligand>
</feature>